<sequence>YCWLSSECLLYTGLRYIEKGGQKMLMTSRSERRHLTWWTSWNDTATSTPATTQKRTMILYSTPKWSWNTLSGST</sequence>
<dbReference type="EMBL" id="EU244414">
    <property type="protein sequence ID" value="ABY87428.1"/>
    <property type="molecule type" value="mRNA"/>
</dbReference>
<name>B3TK99_HALDV</name>
<evidence type="ECO:0000313" key="1">
    <source>
        <dbReference type="EMBL" id="ABY87428.1"/>
    </source>
</evidence>
<reference evidence="1" key="1">
    <citation type="submission" date="2007-10" db="EMBL/GenBank/DDBJ databases">
        <authorList>
            <person name="Wang K.-J."/>
            <person name="Ren H.-L."/>
            <person name="Xu D.-D."/>
            <person name="Cai L."/>
            <person name="Lin Z.-Y."/>
            <person name="Yang M."/>
            <person name="Qiao K."/>
            <person name="Zhang N."/>
        </authorList>
    </citation>
    <scope>NUCLEOTIDE SEQUENCE</scope>
</reference>
<dbReference type="AlphaFoldDB" id="B3TK99"/>
<feature type="non-terminal residue" evidence="1">
    <location>
        <position position="1"/>
    </location>
</feature>
<proteinExistence type="evidence at transcript level"/>
<feature type="non-terminal residue" evidence="1">
    <location>
        <position position="74"/>
    </location>
</feature>
<reference evidence="1" key="2">
    <citation type="journal article" date="2008" name="Dev. Comp. Immunol.">
        <title>Identification of the up-regulated expression genes in hemocytes of variously colored abalone (Haliotis diversicolor Reeve, 1846) challenged with bacteria.</title>
        <authorList>
            <person name="Wang K.J."/>
            <person name="Ren H.L."/>
            <person name="Xu D.D."/>
            <person name="Cai L."/>
            <person name="Yang M."/>
        </authorList>
    </citation>
    <scope>NUCLEOTIDE SEQUENCE</scope>
</reference>
<accession>B3TK99</accession>
<protein>
    <submittedName>
        <fullName evidence="1">Uncharacterized protein</fullName>
    </submittedName>
</protein>
<organism evidence="1">
    <name type="scientific">Haliotis diversicolor</name>
    <name type="common">Abalone</name>
    <name type="synonym">Sulculus diversicolor</name>
    <dbReference type="NCBI Taxonomy" id="36095"/>
    <lineage>
        <taxon>Eukaryota</taxon>
        <taxon>Metazoa</taxon>
        <taxon>Spiralia</taxon>
        <taxon>Lophotrochozoa</taxon>
        <taxon>Mollusca</taxon>
        <taxon>Gastropoda</taxon>
        <taxon>Vetigastropoda</taxon>
        <taxon>Lepetellida</taxon>
        <taxon>Haliotoidea</taxon>
        <taxon>Haliotidae</taxon>
        <taxon>Haliotis</taxon>
    </lineage>
</organism>